<dbReference type="CDD" id="cd01614">
    <property type="entry name" value="EutN_CcmL"/>
    <property type="match status" value="1"/>
</dbReference>
<dbReference type="GO" id="GO:0031470">
    <property type="term" value="C:carboxysome"/>
    <property type="evidence" value="ECO:0007669"/>
    <property type="project" value="UniProtKB-SubCell"/>
</dbReference>
<evidence type="ECO:0000313" key="4">
    <source>
        <dbReference type="EMBL" id="CAG9608742.1"/>
    </source>
</evidence>
<comment type="subcellular location">
    <subcellularLocation>
        <location evidence="1">Carboxysome</location>
    </subcellularLocation>
</comment>
<dbReference type="Gene3D" id="2.40.50.220">
    <property type="entry name" value="EutN/Ccml"/>
    <property type="match status" value="1"/>
</dbReference>
<protein>
    <recommendedName>
        <fullName evidence="6">Ethanolamine utilization protein EutN</fullName>
    </recommendedName>
</protein>
<dbReference type="PANTHER" id="PTHR36539:SF1">
    <property type="entry name" value="BACTERIAL MICROCOMPARTMENT SHELL VERTEX PROTEIN EUTN"/>
    <property type="match status" value="1"/>
</dbReference>
<reference evidence="4" key="1">
    <citation type="submission" date="2021-10" db="EMBL/GenBank/DDBJ databases">
        <authorList>
            <person name="Criscuolo A."/>
        </authorList>
    </citation>
    <scope>NUCLEOTIDE SEQUENCE</scope>
    <source>
        <strain evidence="4">CIP111885</strain>
    </source>
</reference>
<evidence type="ECO:0000313" key="5">
    <source>
        <dbReference type="Proteomes" id="UP000789845"/>
    </source>
</evidence>
<keyword evidence="3" id="KW-1283">Bacterial microcompartment</keyword>
<dbReference type="RefSeq" id="WP_230496985.1">
    <property type="nucleotide sequence ID" value="NZ_CAKJTG010000012.1"/>
</dbReference>
<dbReference type="Pfam" id="PF03319">
    <property type="entry name" value="EutN_CcmL"/>
    <property type="match status" value="1"/>
</dbReference>
<keyword evidence="2" id="KW-1282">Carboxysome</keyword>
<dbReference type="AlphaFoldDB" id="A0A9C7LB36"/>
<name>A0A9C7LB36_9BACI</name>
<dbReference type="Proteomes" id="UP000789845">
    <property type="component" value="Unassembled WGS sequence"/>
</dbReference>
<evidence type="ECO:0000256" key="1">
    <source>
        <dbReference type="ARBA" id="ARBA00023587"/>
    </source>
</evidence>
<dbReference type="PANTHER" id="PTHR36539">
    <property type="entry name" value="ETHANOLAMINE UTILIZATION PROTEIN EUTN"/>
    <property type="match status" value="1"/>
</dbReference>
<evidence type="ECO:0000256" key="2">
    <source>
        <dbReference type="ARBA" id="ARBA00023669"/>
    </source>
</evidence>
<proteinExistence type="predicted"/>
<keyword evidence="5" id="KW-1185">Reference proteome</keyword>
<evidence type="ECO:0000256" key="3">
    <source>
        <dbReference type="ARBA" id="ARBA00024446"/>
    </source>
</evidence>
<accession>A0A9C7LB36</accession>
<dbReference type="InterPro" id="IPR036677">
    <property type="entry name" value="EutN_CcmL_sf"/>
</dbReference>
<dbReference type="EMBL" id="CAKJTG010000012">
    <property type="protein sequence ID" value="CAG9608742.1"/>
    <property type="molecule type" value="Genomic_DNA"/>
</dbReference>
<sequence>MFIGKVIGNVVCSQKDESLIGLKLLVVQPLTDDLEPKGKPIIAIDTIRQSGQGDLVYMAKSKESSLPIDRELTASDAGILGIIEHYHIRKMEE</sequence>
<comment type="caution">
    <text evidence="4">The sequence shown here is derived from an EMBL/GenBank/DDBJ whole genome shotgun (WGS) entry which is preliminary data.</text>
</comment>
<dbReference type="InterPro" id="IPR004992">
    <property type="entry name" value="EutN_CcmL"/>
</dbReference>
<gene>
    <name evidence="4" type="ORF">NEOCIP111885_02459</name>
</gene>
<evidence type="ECO:0008006" key="6">
    <source>
        <dbReference type="Google" id="ProtNLM"/>
    </source>
</evidence>
<dbReference type="SUPFAM" id="SSF159133">
    <property type="entry name" value="EutN/CcmL-like"/>
    <property type="match status" value="1"/>
</dbReference>
<organism evidence="4 5">
    <name type="scientific">Pseudoneobacillus rhizosphaerae</name>
    <dbReference type="NCBI Taxonomy" id="2880968"/>
    <lineage>
        <taxon>Bacteria</taxon>
        <taxon>Bacillati</taxon>
        <taxon>Bacillota</taxon>
        <taxon>Bacilli</taxon>
        <taxon>Bacillales</taxon>
        <taxon>Bacillaceae</taxon>
        <taxon>Pseudoneobacillus</taxon>
    </lineage>
</organism>
<dbReference type="PROSITE" id="PS51932">
    <property type="entry name" value="BMV"/>
    <property type="match status" value="1"/>
</dbReference>